<evidence type="ECO:0000256" key="3">
    <source>
        <dbReference type="SAM" id="MobiDB-lite"/>
    </source>
</evidence>
<feature type="region of interest" description="Disordered" evidence="3">
    <location>
        <begin position="1"/>
        <end position="34"/>
    </location>
</feature>
<dbReference type="Pfam" id="PF13460">
    <property type="entry name" value="NAD_binding_10"/>
    <property type="match status" value="1"/>
</dbReference>
<dbReference type="PANTHER" id="PTHR47128">
    <property type="match status" value="1"/>
</dbReference>
<evidence type="ECO:0000313" key="6">
    <source>
        <dbReference type="Proteomes" id="UP001500897"/>
    </source>
</evidence>
<keyword evidence="1" id="KW-0602">Photosynthesis</keyword>
<protein>
    <submittedName>
        <fullName evidence="5">NAD(P)H-binding protein</fullName>
    </submittedName>
</protein>
<reference evidence="6" key="1">
    <citation type="journal article" date="2019" name="Int. J. Syst. Evol. Microbiol.">
        <title>The Global Catalogue of Microorganisms (GCM) 10K type strain sequencing project: providing services to taxonomists for standard genome sequencing and annotation.</title>
        <authorList>
            <consortium name="The Broad Institute Genomics Platform"/>
            <consortium name="The Broad Institute Genome Sequencing Center for Infectious Disease"/>
            <person name="Wu L."/>
            <person name="Ma J."/>
        </authorList>
    </citation>
    <scope>NUCLEOTIDE SEQUENCE [LARGE SCALE GENOMIC DNA]</scope>
    <source>
        <strain evidence="6">JCM 14559</strain>
    </source>
</reference>
<sequence length="285" mass="30241">MNSPANPPADSPAPDSPAPDSPAPNPPADSPAPTLLVTGATGVLGREVLRRARDTGRPVHALTRRTALPAGDGTHWHTGDLTAGTGLDAALADVDAVIHCASDPRHPKNDLPALRHLLEAARRAGVRHVVNISIVGVDRIPMRYYRVKLRGEELLAASGLGWTNLRATQFPQLLDGMLGTLAKLPVLPMPSRTPVQPVHPAEVAARLVELALGEPAGHAPDFAGPETRPATDLATGWLRAHDRRRPVLPLHLPGRAGRALRAGALTAPRNARGTRTWEDFLAAKR</sequence>
<evidence type="ECO:0000256" key="1">
    <source>
        <dbReference type="ARBA" id="ARBA00022531"/>
    </source>
</evidence>
<feature type="domain" description="NAD(P)-binding" evidence="4">
    <location>
        <begin position="39"/>
        <end position="170"/>
    </location>
</feature>
<accession>A0ABP5JWI7</accession>
<name>A0ABP5JWI7_9ACTN</name>
<dbReference type="InterPro" id="IPR016040">
    <property type="entry name" value="NAD(P)-bd_dom"/>
</dbReference>
<proteinExistence type="predicted"/>
<dbReference type="InterPro" id="IPR036291">
    <property type="entry name" value="NAD(P)-bd_dom_sf"/>
</dbReference>
<comment type="caution">
    <text evidence="5">The sequence shown here is derived from an EMBL/GenBank/DDBJ whole genome shotgun (WGS) entry which is preliminary data.</text>
</comment>
<dbReference type="SUPFAM" id="SSF51735">
    <property type="entry name" value="NAD(P)-binding Rossmann-fold domains"/>
    <property type="match status" value="1"/>
</dbReference>
<organism evidence="5 6">
    <name type="scientific">Kitasatospora saccharophila</name>
    <dbReference type="NCBI Taxonomy" id="407973"/>
    <lineage>
        <taxon>Bacteria</taxon>
        <taxon>Bacillati</taxon>
        <taxon>Actinomycetota</taxon>
        <taxon>Actinomycetes</taxon>
        <taxon>Kitasatosporales</taxon>
        <taxon>Streptomycetaceae</taxon>
        <taxon>Kitasatospora</taxon>
    </lineage>
</organism>
<dbReference type="Proteomes" id="UP001500897">
    <property type="component" value="Unassembled WGS sequence"/>
</dbReference>
<dbReference type="RefSeq" id="WP_344558303.1">
    <property type="nucleotide sequence ID" value="NZ_BAAANS010000077.1"/>
</dbReference>
<dbReference type="InterPro" id="IPR044256">
    <property type="entry name" value="HCF244-like"/>
</dbReference>
<feature type="compositionally biased region" description="Pro residues" evidence="3">
    <location>
        <begin position="1"/>
        <end position="30"/>
    </location>
</feature>
<gene>
    <name evidence="5" type="ORF">GCM10009759_70790</name>
</gene>
<evidence type="ECO:0000256" key="2">
    <source>
        <dbReference type="ARBA" id="ARBA00023276"/>
    </source>
</evidence>
<dbReference type="PANTHER" id="PTHR47128:SF2">
    <property type="entry name" value="PROTEIN HIGH CHLOROPHYLL FLUORESCENCE PHENOTYPE 244, CHLOROPLASTIC"/>
    <property type="match status" value="1"/>
</dbReference>
<keyword evidence="2" id="KW-0604">Photosystem II</keyword>
<dbReference type="EMBL" id="BAAANS010000077">
    <property type="protein sequence ID" value="GAA2121260.1"/>
    <property type="molecule type" value="Genomic_DNA"/>
</dbReference>
<keyword evidence="6" id="KW-1185">Reference proteome</keyword>
<dbReference type="Gene3D" id="3.40.50.720">
    <property type="entry name" value="NAD(P)-binding Rossmann-like Domain"/>
    <property type="match status" value="1"/>
</dbReference>
<evidence type="ECO:0000259" key="4">
    <source>
        <dbReference type="Pfam" id="PF13460"/>
    </source>
</evidence>
<evidence type="ECO:0000313" key="5">
    <source>
        <dbReference type="EMBL" id="GAA2121260.1"/>
    </source>
</evidence>